<evidence type="ECO:0000313" key="2">
    <source>
        <dbReference type="EMBL" id="MBB5174297.1"/>
    </source>
</evidence>
<dbReference type="Proteomes" id="UP000551878">
    <property type="component" value="Unassembled WGS sequence"/>
</dbReference>
<reference evidence="2 3" key="1">
    <citation type="submission" date="2020-08" db="EMBL/GenBank/DDBJ databases">
        <title>Genomic Encyclopedia of Type Strains, Phase IV (KMG-IV): sequencing the most valuable type-strain genomes for metagenomic binning, comparative biology and taxonomic classification.</title>
        <authorList>
            <person name="Goeker M."/>
        </authorList>
    </citation>
    <scope>NUCLEOTIDE SEQUENCE [LARGE SCALE GENOMIC DNA]</scope>
    <source>
        <strain evidence="2 3">DSM 24696</strain>
    </source>
</reference>
<name>A0A840QSQ0_9BACI</name>
<keyword evidence="3" id="KW-1185">Reference proteome</keyword>
<organism evidence="2 3">
    <name type="scientific">Texcoconibacillus texcoconensis</name>
    <dbReference type="NCBI Taxonomy" id="1095777"/>
    <lineage>
        <taxon>Bacteria</taxon>
        <taxon>Bacillati</taxon>
        <taxon>Bacillota</taxon>
        <taxon>Bacilli</taxon>
        <taxon>Bacillales</taxon>
        <taxon>Bacillaceae</taxon>
        <taxon>Texcoconibacillus</taxon>
    </lineage>
</organism>
<evidence type="ECO:0000313" key="3">
    <source>
        <dbReference type="Proteomes" id="UP000551878"/>
    </source>
</evidence>
<comment type="caution">
    <text evidence="2">The sequence shown here is derived from an EMBL/GenBank/DDBJ whole genome shotgun (WGS) entry which is preliminary data.</text>
</comment>
<proteinExistence type="predicted"/>
<sequence length="61" mass="7008">MGKRKGEYSRDQLRGHNKLSGRQTLDIDEQFAGNSVNNHKMQEDVNEDIAIKEISQVYNNS</sequence>
<evidence type="ECO:0000256" key="1">
    <source>
        <dbReference type="SAM" id="MobiDB-lite"/>
    </source>
</evidence>
<feature type="region of interest" description="Disordered" evidence="1">
    <location>
        <begin position="1"/>
        <end position="44"/>
    </location>
</feature>
<protein>
    <submittedName>
        <fullName evidence="2">Uncharacterized protein</fullName>
    </submittedName>
</protein>
<accession>A0A840QSQ0</accession>
<dbReference type="RefSeq" id="WP_184664724.1">
    <property type="nucleotide sequence ID" value="NZ_JACHHB010000011.1"/>
</dbReference>
<dbReference type="AlphaFoldDB" id="A0A840QSQ0"/>
<feature type="compositionally biased region" description="Basic and acidic residues" evidence="1">
    <location>
        <begin position="1"/>
        <end position="14"/>
    </location>
</feature>
<dbReference type="EMBL" id="JACHHB010000011">
    <property type="protein sequence ID" value="MBB5174297.1"/>
    <property type="molecule type" value="Genomic_DNA"/>
</dbReference>
<gene>
    <name evidence="2" type="ORF">HNQ41_002491</name>
</gene>